<name>A0A9X3L8E8_9BACI</name>
<comment type="caution">
    <text evidence="3">The sequence shown here is derived from an EMBL/GenBank/DDBJ whole genome shotgun (WGS) entry which is preliminary data.</text>
</comment>
<evidence type="ECO:0000313" key="4">
    <source>
        <dbReference type="Proteomes" id="UP001152172"/>
    </source>
</evidence>
<dbReference type="GO" id="GO:0005737">
    <property type="term" value="C:cytoplasm"/>
    <property type="evidence" value="ECO:0007669"/>
    <property type="project" value="TreeGrafter"/>
</dbReference>
<dbReference type="GO" id="GO:0005524">
    <property type="term" value="F:ATP binding"/>
    <property type="evidence" value="ECO:0007669"/>
    <property type="project" value="UniProtKB-UniRule"/>
</dbReference>
<keyword evidence="1" id="KW-0067">ATP-binding</keyword>
<dbReference type="PROSITE" id="PS50975">
    <property type="entry name" value="ATP_GRASP"/>
    <property type="match status" value="1"/>
</dbReference>
<evidence type="ECO:0000256" key="1">
    <source>
        <dbReference type="PROSITE-ProRule" id="PRU00409"/>
    </source>
</evidence>
<dbReference type="GO" id="GO:0009432">
    <property type="term" value="P:SOS response"/>
    <property type="evidence" value="ECO:0007669"/>
    <property type="project" value="TreeGrafter"/>
</dbReference>
<evidence type="ECO:0000313" key="3">
    <source>
        <dbReference type="EMBL" id="MCZ8533052.1"/>
    </source>
</evidence>
<dbReference type="AlphaFoldDB" id="A0A9X3L8E8"/>
<sequence>MKGLLIYERAEIERNRSFIDRLIKAASTFSHTLTVVDDQEPIPQADFIFFRTRNPQLSKKLEQRNIPMFNRAEVNVIANDKLKAIQLVQLLGIATVPTKKITTVSEINEYPVVLKTINGHGGKQVELVHTEKEASTFLNTFSENAIIAQHYIETKATDVRIFMLGEEVLGAVKRTGPKDSFKSNFTLGGTVEKYTLNSQQRTEVEKIAKALKSDYIGIDFLLLPDESWLFNEIEDPVGARSYFETTKQDIAEPIMEYINNKLTKNERDEI</sequence>
<gene>
    <name evidence="3" type="ORF">M9R61_06750</name>
</gene>
<dbReference type="InterPro" id="IPR011761">
    <property type="entry name" value="ATP-grasp"/>
</dbReference>
<dbReference type="SUPFAM" id="SSF56059">
    <property type="entry name" value="Glutathione synthetase ATP-binding domain-like"/>
    <property type="match status" value="1"/>
</dbReference>
<evidence type="ECO:0000259" key="2">
    <source>
        <dbReference type="PROSITE" id="PS50975"/>
    </source>
</evidence>
<dbReference type="Proteomes" id="UP001152172">
    <property type="component" value="Unassembled WGS sequence"/>
</dbReference>
<dbReference type="Gene3D" id="3.30.470.20">
    <property type="entry name" value="ATP-grasp fold, B domain"/>
    <property type="match status" value="1"/>
</dbReference>
<keyword evidence="4" id="KW-1185">Reference proteome</keyword>
<keyword evidence="1" id="KW-0547">Nucleotide-binding</keyword>
<dbReference type="GO" id="GO:0046872">
    <property type="term" value="F:metal ion binding"/>
    <property type="evidence" value="ECO:0007669"/>
    <property type="project" value="InterPro"/>
</dbReference>
<dbReference type="PANTHER" id="PTHR21621:SF0">
    <property type="entry name" value="BETA-CITRYLGLUTAMATE SYNTHASE B-RELATED"/>
    <property type="match status" value="1"/>
</dbReference>
<feature type="domain" description="ATP-grasp" evidence="2">
    <location>
        <begin position="85"/>
        <end position="259"/>
    </location>
</feature>
<dbReference type="PANTHER" id="PTHR21621">
    <property type="entry name" value="RIBOSOMAL PROTEIN S6 MODIFICATION PROTEIN"/>
    <property type="match status" value="1"/>
</dbReference>
<dbReference type="Pfam" id="PF08443">
    <property type="entry name" value="RimK"/>
    <property type="match status" value="1"/>
</dbReference>
<dbReference type="Gene3D" id="3.30.1490.20">
    <property type="entry name" value="ATP-grasp fold, A domain"/>
    <property type="match status" value="1"/>
</dbReference>
<reference evidence="3" key="1">
    <citation type="submission" date="2022-05" db="EMBL/GenBank/DDBJ databases">
        <authorList>
            <person name="Colautti A."/>
            <person name="Iacumin L."/>
        </authorList>
    </citation>
    <scope>NUCLEOTIDE SEQUENCE</scope>
    <source>
        <strain evidence="3">DSM 30747</strain>
    </source>
</reference>
<proteinExistence type="predicted"/>
<dbReference type="EMBL" id="JAMKBI010000004">
    <property type="protein sequence ID" value="MCZ8533052.1"/>
    <property type="molecule type" value="Genomic_DNA"/>
</dbReference>
<accession>A0A9X3L8E8</accession>
<dbReference type="InterPro" id="IPR013815">
    <property type="entry name" value="ATP_grasp_subdomain_1"/>
</dbReference>
<protein>
    <submittedName>
        <fullName evidence="3">ATP-grasp domain-containing protein</fullName>
    </submittedName>
</protein>
<organism evidence="3 4">
    <name type="scientific">Psychrobacillus psychrodurans</name>
    <dbReference type="NCBI Taxonomy" id="126157"/>
    <lineage>
        <taxon>Bacteria</taxon>
        <taxon>Bacillati</taxon>
        <taxon>Bacillota</taxon>
        <taxon>Bacilli</taxon>
        <taxon>Bacillales</taxon>
        <taxon>Bacillaceae</taxon>
        <taxon>Psychrobacillus</taxon>
    </lineage>
</organism>
<dbReference type="InterPro" id="IPR013651">
    <property type="entry name" value="ATP-grasp_RimK-type"/>
</dbReference>
<dbReference type="RefSeq" id="WP_269921510.1">
    <property type="nucleotide sequence ID" value="NZ_JAMKBI010000004.1"/>
</dbReference>
<dbReference type="GO" id="GO:0018169">
    <property type="term" value="F:ribosomal S6-glutamic acid ligase activity"/>
    <property type="evidence" value="ECO:0007669"/>
    <property type="project" value="TreeGrafter"/>
</dbReference>